<sequence>MELPALVEDTVRTHLDELDRAVPGLVEGLYLTGSAAMGDFRTGRGPTRWAPSGAARSDIDFVALVAAAPDDAAVEALAGVHRGHAAVRGRPPVDGLYLTRHDLAGDPLAATGLVQAHGGRVDRGGTGDPVRWQEVAQLAVAVRGPDRAELDVRTDRARLDEWLRANLDGYWRRWHAGCSRWLSPAGALSLTHWLPVWGVLGVARIHHTLHTGLICSKSDAARYALETFDRRWHRVLDECLRLRTAAPGRPRYASPVARRRDALAFVAAVIAAGAAGPGRASRPARRG</sequence>
<comment type="caution">
    <text evidence="3">The sequence shown here is derived from an EMBL/GenBank/DDBJ whole genome shotgun (WGS) entry which is preliminary data.</text>
</comment>
<evidence type="ECO:0000313" key="4">
    <source>
        <dbReference type="Proteomes" id="UP001165283"/>
    </source>
</evidence>
<evidence type="ECO:0000259" key="2">
    <source>
        <dbReference type="Pfam" id="PF13427"/>
    </source>
</evidence>
<proteinExistence type="predicted"/>
<evidence type="ECO:0000313" key="3">
    <source>
        <dbReference type="EMBL" id="MCO1659451.1"/>
    </source>
</evidence>
<dbReference type="EMBL" id="JAGSOV010000065">
    <property type="protein sequence ID" value="MCO1659451.1"/>
    <property type="molecule type" value="Genomic_DNA"/>
</dbReference>
<name>A0ABT1A929_9PSEU</name>
<protein>
    <submittedName>
        <fullName evidence="3">DUF4111 domain-containing protein</fullName>
    </submittedName>
</protein>
<evidence type="ECO:0000256" key="1">
    <source>
        <dbReference type="ARBA" id="ARBA00022679"/>
    </source>
</evidence>
<organism evidence="3 4">
    <name type="scientific">Pseudonocardia humida</name>
    <dbReference type="NCBI Taxonomy" id="2800819"/>
    <lineage>
        <taxon>Bacteria</taxon>
        <taxon>Bacillati</taxon>
        <taxon>Actinomycetota</taxon>
        <taxon>Actinomycetes</taxon>
        <taxon>Pseudonocardiales</taxon>
        <taxon>Pseudonocardiaceae</taxon>
        <taxon>Pseudonocardia</taxon>
    </lineage>
</organism>
<keyword evidence="4" id="KW-1185">Reference proteome</keyword>
<reference evidence="3" key="1">
    <citation type="submission" date="2021-04" db="EMBL/GenBank/DDBJ databases">
        <title>Pseudonocardia sp. nov., isolated from sandy soil of mangrove forest.</title>
        <authorList>
            <person name="Zan Z."/>
            <person name="Huang R."/>
            <person name="Liu W."/>
        </authorList>
    </citation>
    <scope>NUCLEOTIDE SEQUENCE</scope>
    <source>
        <strain evidence="3">S2-4</strain>
    </source>
</reference>
<keyword evidence="1" id="KW-0808">Transferase</keyword>
<dbReference type="RefSeq" id="WP_252444270.1">
    <property type="nucleotide sequence ID" value="NZ_JAGSOV010000065.1"/>
</dbReference>
<dbReference type="Pfam" id="PF13427">
    <property type="entry name" value="AadA_C"/>
    <property type="match status" value="1"/>
</dbReference>
<dbReference type="InterPro" id="IPR025184">
    <property type="entry name" value="AadA_C"/>
</dbReference>
<gene>
    <name evidence="3" type="ORF">KDL28_30710</name>
</gene>
<dbReference type="Proteomes" id="UP001165283">
    <property type="component" value="Unassembled WGS sequence"/>
</dbReference>
<feature type="domain" description="Adenylyltransferase AadA C-terminal" evidence="2">
    <location>
        <begin position="192"/>
        <end position="244"/>
    </location>
</feature>
<accession>A0ABT1A929</accession>